<dbReference type="Proteomes" id="UP000621266">
    <property type="component" value="Unassembled WGS sequence"/>
</dbReference>
<keyword evidence="2" id="KW-1185">Reference proteome</keyword>
<evidence type="ECO:0000313" key="1">
    <source>
        <dbReference type="EMBL" id="KAF4405366.1"/>
    </source>
</evidence>
<name>A0ABQ7FC12_9ACTN</name>
<accession>A0ABQ7FC12</accession>
<evidence type="ECO:0008006" key="3">
    <source>
        <dbReference type="Google" id="ProtNLM"/>
    </source>
</evidence>
<comment type="caution">
    <text evidence="1">The sequence shown here is derived from an EMBL/GenBank/DDBJ whole genome shotgun (WGS) entry which is preliminary data.</text>
</comment>
<gene>
    <name evidence="1" type="ORF">GCU69_30340</name>
</gene>
<dbReference type="RefSeq" id="WP_156207775.1">
    <property type="nucleotide sequence ID" value="NZ_WHPN01000420.1"/>
</dbReference>
<proteinExistence type="predicted"/>
<reference evidence="1 2" key="1">
    <citation type="submission" date="2019-10" db="EMBL/GenBank/DDBJ databases">
        <title>Streptomyces tenebrisbrunneis sp.nov., an endogenous actinomycete isolated from of Lycium ruthenicum.</title>
        <authorList>
            <person name="Ma L."/>
        </authorList>
    </citation>
    <scope>NUCLEOTIDE SEQUENCE [LARGE SCALE GENOMIC DNA]</scope>
    <source>
        <strain evidence="1 2">TRM 66187</strain>
    </source>
</reference>
<protein>
    <recommendedName>
        <fullName evidence="3">WXG100 family type VII secretion target</fullName>
    </recommendedName>
</protein>
<dbReference type="EMBL" id="WHPN01000420">
    <property type="protein sequence ID" value="KAF4405366.1"/>
    <property type="molecule type" value="Genomic_DNA"/>
</dbReference>
<evidence type="ECO:0000313" key="2">
    <source>
        <dbReference type="Proteomes" id="UP000621266"/>
    </source>
</evidence>
<sequence>MSDLSIDYALLDRVRGNLDHIAHLMKQPGRDMEQISGQAMGVPELADRMDDFGDEWSYGIKKLTKFSDQASKALLKVKESFDALDMDLAKQMESKEKKAGK</sequence>
<organism evidence="1 2">
    <name type="scientific">Streptomyces lycii</name>
    <dbReference type="NCBI Taxonomy" id="2654337"/>
    <lineage>
        <taxon>Bacteria</taxon>
        <taxon>Bacillati</taxon>
        <taxon>Actinomycetota</taxon>
        <taxon>Actinomycetes</taxon>
        <taxon>Kitasatosporales</taxon>
        <taxon>Streptomycetaceae</taxon>
        <taxon>Streptomyces</taxon>
    </lineage>
</organism>